<keyword evidence="4" id="KW-0472">Membrane</keyword>
<sequence length="116" mass="11937">MALPKVFGVLALIQAGDAAACAFKAAPVVKAFDDLGVPQRIRWIFPPIKAASAVGLLAAGRYPALGRLTTAMLTLYFVLAVGAHIRAHDKPVNAIPAAGFAATYAALTVKGPRANA</sequence>
<dbReference type="STRING" id="134601.AFA91_24080"/>
<reference evidence="5 6" key="1">
    <citation type="submission" date="2015-07" db="EMBL/GenBank/DDBJ databases">
        <title>Complete genome sequence of Mycobacterium goodii X7B, a facultative thermophilic biodesulfurizing bacterium.</title>
        <authorList>
            <person name="Yu B."/>
            <person name="Li F."/>
            <person name="Xu P."/>
        </authorList>
    </citation>
    <scope>NUCLEOTIDE SEQUENCE [LARGE SCALE GENOMIC DNA]</scope>
    <source>
        <strain evidence="5 6">X7B</strain>
    </source>
</reference>
<dbReference type="PATRIC" id="fig|134601.6.peg.4980"/>
<name>A0A0K0XAN3_MYCGD</name>
<evidence type="ECO:0000313" key="6">
    <source>
        <dbReference type="Proteomes" id="UP000062255"/>
    </source>
</evidence>
<dbReference type="AlphaFoldDB" id="A0A0K0XAN3"/>
<gene>
    <name evidence="5" type="ORF">AFA91_24080</name>
</gene>
<accession>A0A0K0XAN3</accession>
<evidence type="ECO:0000256" key="3">
    <source>
        <dbReference type="ARBA" id="ARBA00022989"/>
    </source>
</evidence>
<dbReference type="EMBL" id="CP012150">
    <property type="protein sequence ID" value="AKS34450.1"/>
    <property type="molecule type" value="Genomic_DNA"/>
</dbReference>
<evidence type="ECO:0000256" key="1">
    <source>
        <dbReference type="ARBA" id="ARBA00004141"/>
    </source>
</evidence>
<evidence type="ECO:0000313" key="5">
    <source>
        <dbReference type="EMBL" id="AKS34450.1"/>
    </source>
</evidence>
<dbReference type="OrthoDB" id="4377071at2"/>
<dbReference type="Pfam" id="PF13564">
    <property type="entry name" value="DoxX_2"/>
    <property type="match status" value="1"/>
</dbReference>
<proteinExistence type="predicted"/>
<dbReference type="GO" id="GO:0016020">
    <property type="term" value="C:membrane"/>
    <property type="evidence" value="ECO:0007669"/>
    <property type="project" value="UniProtKB-SubCell"/>
</dbReference>
<protein>
    <recommendedName>
        <fullName evidence="7">DoxX family protein</fullName>
    </recommendedName>
</protein>
<dbReference type="RefSeq" id="WP_049746908.1">
    <property type="nucleotide sequence ID" value="NZ_CP012150.1"/>
</dbReference>
<dbReference type="KEGG" id="mgo:AFA91_24080"/>
<evidence type="ECO:0000256" key="4">
    <source>
        <dbReference type="ARBA" id="ARBA00023136"/>
    </source>
</evidence>
<dbReference type="InterPro" id="IPR032808">
    <property type="entry name" value="DoxX"/>
</dbReference>
<evidence type="ECO:0000256" key="2">
    <source>
        <dbReference type="ARBA" id="ARBA00022692"/>
    </source>
</evidence>
<organism evidence="5 6">
    <name type="scientific">Mycolicibacterium goodii</name>
    <name type="common">Mycobacterium goodii</name>
    <dbReference type="NCBI Taxonomy" id="134601"/>
    <lineage>
        <taxon>Bacteria</taxon>
        <taxon>Bacillati</taxon>
        <taxon>Actinomycetota</taxon>
        <taxon>Actinomycetes</taxon>
        <taxon>Mycobacteriales</taxon>
        <taxon>Mycobacteriaceae</taxon>
        <taxon>Mycolicibacterium</taxon>
    </lineage>
</organism>
<evidence type="ECO:0008006" key="7">
    <source>
        <dbReference type="Google" id="ProtNLM"/>
    </source>
</evidence>
<comment type="subcellular location">
    <subcellularLocation>
        <location evidence="1">Membrane</location>
        <topology evidence="1">Multi-pass membrane protein</topology>
    </subcellularLocation>
</comment>
<keyword evidence="2" id="KW-0812">Transmembrane</keyword>
<keyword evidence="3" id="KW-1133">Transmembrane helix</keyword>
<dbReference type="Proteomes" id="UP000062255">
    <property type="component" value="Chromosome"/>
</dbReference>